<evidence type="ECO:0000256" key="5">
    <source>
        <dbReference type="ARBA" id="ARBA00023026"/>
    </source>
</evidence>
<evidence type="ECO:0000256" key="4">
    <source>
        <dbReference type="ARBA" id="ARBA00023004"/>
    </source>
</evidence>
<keyword evidence="4 6" id="KW-0408">Iron</keyword>
<dbReference type="PANTHER" id="PTHR24305:SF166">
    <property type="entry name" value="CYTOCHROME P450 12A4, MITOCHONDRIAL-RELATED"/>
    <property type="match status" value="1"/>
</dbReference>
<evidence type="ECO:0000256" key="3">
    <source>
        <dbReference type="ARBA" id="ARBA00022723"/>
    </source>
</evidence>
<keyword evidence="7" id="KW-0812">Transmembrane</keyword>
<keyword evidence="3 6" id="KW-0479">Metal-binding</keyword>
<comment type="caution">
    <text evidence="8">The sequence shown here is derived from an EMBL/GenBank/DDBJ whole genome shotgun (WGS) entry which is preliminary data.</text>
</comment>
<keyword evidence="6" id="KW-0349">Heme</keyword>
<dbReference type="EMBL" id="VICG01000001">
    <property type="protein sequence ID" value="KAA8576990.1"/>
    <property type="molecule type" value="Genomic_DNA"/>
</dbReference>
<dbReference type="InterPro" id="IPR001128">
    <property type="entry name" value="Cyt_P450"/>
</dbReference>
<name>A0A5M9K7Z1_MONFR</name>
<dbReference type="InterPro" id="IPR050121">
    <property type="entry name" value="Cytochrome_P450_monoxygenase"/>
</dbReference>
<comment type="similarity">
    <text evidence="2 6">Belongs to the cytochrome P450 family.</text>
</comment>
<dbReference type="VEuPathDB" id="FungiDB:MFRU_023g00920"/>
<evidence type="ECO:0000313" key="8">
    <source>
        <dbReference type="EMBL" id="KAA8576990.1"/>
    </source>
</evidence>
<keyword evidence="5" id="KW-0843">Virulence</keyword>
<evidence type="ECO:0008006" key="10">
    <source>
        <dbReference type="Google" id="ProtNLM"/>
    </source>
</evidence>
<dbReference type="Pfam" id="PF00067">
    <property type="entry name" value="p450"/>
    <property type="match status" value="1"/>
</dbReference>
<sequence>MIDHHIALHLHGILDRRQWSDILLITLGFWTLVFWRVGNAYNGFREYRRRAVKTGFPVVETPLAPIGLSNILTLKFIIPILERLPITQHWKWLSIANHRNSFLNLRSTYEIHAQFTARKNDFVKPVKNYRVMDVFGRNILTTEGEEWRRHKRIVGKSFGERSMGLVWEESLRQAEGMVGVWGRRMRKIRNEGGRKSLEDEELRVDDAGSDTAILSLHVICAAGFGVPQLWEGQENEEVGKGTGREEGNGAPDLGLNRPIGNHTLGFKDCLNFVLSGLLLIFLWPQWALKFSPIKRHGEVYKAFKETTQYVTELLEHKKKQMAAEEHDRDTMDLMGKARSPASNCESKHSDAPLTESEIKSNAFIFLLAGHETTASSIHLCFVYLAMSLASQSSMQNDIDAIVGSKCPSAWTYMNDFSRLYNSMVGAVLNEELRLMPIADTIPKVTAGEQRVTVDGKEMLVPDGTFIHLNTVGTNRNPRYWPHEKLEGGRTDLDNFVPERWLLSKTGETHHDLKGKGENVMDAEGEESSSEETATLFKPVKGAFISFSEGPRSCPGRKFAQVEITAVLAVIFQKYSVELDVCRWASDEDVNRMNSEERKELYGMAIRETNEVLRRCNQAQIVLKMAKEDKVPLRFVERGRERFAELRGVRVGG</sequence>
<gene>
    <name evidence="8" type="ORF">EYC84_007014</name>
</gene>
<dbReference type="GO" id="GO:0005506">
    <property type="term" value="F:iron ion binding"/>
    <property type="evidence" value="ECO:0007669"/>
    <property type="project" value="InterPro"/>
</dbReference>
<dbReference type="InterPro" id="IPR036396">
    <property type="entry name" value="Cyt_P450_sf"/>
</dbReference>
<accession>A0A5M9K7Z1</accession>
<dbReference type="AlphaFoldDB" id="A0A5M9K7Z1"/>
<keyword evidence="7" id="KW-0472">Membrane</keyword>
<keyword evidence="6" id="KW-0503">Monooxygenase</keyword>
<feature type="transmembrane region" description="Helical" evidence="7">
    <location>
        <begin position="22"/>
        <end position="41"/>
    </location>
</feature>
<comment type="cofactor">
    <cofactor evidence="1">
        <name>heme</name>
        <dbReference type="ChEBI" id="CHEBI:30413"/>
    </cofactor>
</comment>
<feature type="transmembrane region" description="Helical" evidence="7">
    <location>
        <begin position="269"/>
        <end position="286"/>
    </location>
</feature>
<organism evidence="8 9">
    <name type="scientific">Monilinia fructicola</name>
    <name type="common">Brown rot fungus</name>
    <name type="synonym">Ciboria fructicola</name>
    <dbReference type="NCBI Taxonomy" id="38448"/>
    <lineage>
        <taxon>Eukaryota</taxon>
        <taxon>Fungi</taxon>
        <taxon>Dikarya</taxon>
        <taxon>Ascomycota</taxon>
        <taxon>Pezizomycotina</taxon>
        <taxon>Leotiomycetes</taxon>
        <taxon>Helotiales</taxon>
        <taxon>Sclerotiniaceae</taxon>
        <taxon>Monilinia</taxon>
    </lineage>
</organism>
<dbReference type="GO" id="GO:0020037">
    <property type="term" value="F:heme binding"/>
    <property type="evidence" value="ECO:0007669"/>
    <property type="project" value="InterPro"/>
</dbReference>
<dbReference type="PRINTS" id="PR00385">
    <property type="entry name" value="P450"/>
</dbReference>
<dbReference type="Proteomes" id="UP000322873">
    <property type="component" value="Unassembled WGS sequence"/>
</dbReference>
<dbReference type="GO" id="GO:0016705">
    <property type="term" value="F:oxidoreductase activity, acting on paired donors, with incorporation or reduction of molecular oxygen"/>
    <property type="evidence" value="ECO:0007669"/>
    <property type="project" value="InterPro"/>
</dbReference>
<dbReference type="InterPro" id="IPR017972">
    <property type="entry name" value="Cyt_P450_CS"/>
</dbReference>
<dbReference type="PANTHER" id="PTHR24305">
    <property type="entry name" value="CYTOCHROME P450"/>
    <property type="match status" value="1"/>
</dbReference>
<dbReference type="Gene3D" id="1.10.630.10">
    <property type="entry name" value="Cytochrome P450"/>
    <property type="match status" value="1"/>
</dbReference>
<proteinExistence type="inferred from homology"/>
<evidence type="ECO:0000256" key="7">
    <source>
        <dbReference type="SAM" id="Phobius"/>
    </source>
</evidence>
<dbReference type="GO" id="GO:0004497">
    <property type="term" value="F:monooxygenase activity"/>
    <property type="evidence" value="ECO:0007669"/>
    <property type="project" value="UniProtKB-KW"/>
</dbReference>
<keyword evidence="6" id="KW-0560">Oxidoreductase</keyword>
<protein>
    <recommendedName>
        <fullName evidence="10">Cytochrome P450</fullName>
    </recommendedName>
</protein>
<reference evidence="8 9" key="1">
    <citation type="submission" date="2019-06" db="EMBL/GenBank/DDBJ databases">
        <title>Genome Sequence of the Brown Rot Fungal Pathogen Monilinia fructicola.</title>
        <authorList>
            <person name="De Miccolis Angelini R.M."/>
            <person name="Landi L."/>
            <person name="Abate D."/>
            <person name="Pollastro S."/>
            <person name="Romanazzi G."/>
            <person name="Faretra F."/>
        </authorList>
    </citation>
    <scope>NUCLEOTIDE SEQUENCE [LARGE SCALE GENOMIC DNA]</scope>
    <source>
        <strain evidence="8 9">Mfrc123</strain>
    </source>
</reference>
<evidence type="ECO:0000256" key="2">
    <source>
        <dbReference type="ARBA" id="ARBA00010617"/>
    </source>
</evidence>
<keyword evidence="7" id="KW-1133">Transmembrane helix</keyword>
<evidence type="ECO:0000256" key="1">
    <source>
        <dbReference type="ARBA" id="ARBA00001971"/>
    </source>
</evidence>
<dbReference type="SUPFAM" id="SSF48264">
    <property type="entry name" value="Cytochrome P450"/>
    <property type="match status" value="1"/>
</dbReference>
<evidence type="ECO:0000313" key="9">
    <source>
        <dbReference type="Proteomes" id="UP000322873"/>
    </source>
</evidence>
<dbReference type="PROSITE" id="PS00086">
    <property type="entry name" value="CYTOCHROME_P450"/>
    <property type="match status" value="1"/>
</dbReference>
<evidence type="ECO:0000256" key="6">
    <source>
        <dbReference type="RuleBase" id="RU000461"/>
    </source>
</evidence>
<keyword evidence="9" id="KW-1185">Reference proteome</keyword>